<dbReference type="CDD" id="cd10719">
    <property type="entry name" value="DnaJ_zf"/>
    <property type="match status" value="1"/>
</dbReference>
<reference evidence="18" key="1">
    <citation type="submission" date="2020-03" db="EMBL/GenBank/DDBJ databases">
        <title>Long-read based genome assembly of a Labrador retriever dog.</title>
        <authorList>
            <person name="Eory L."/>
            <person name="Zhang W."/>
            <person name="Schoenebeck J."/>
        </authorList>
    </citation>
    <scope>NUCLEOTIDE SEQUENCE [LARGE SCALE GENOMIC DNA]</scope>
    <source>
        <strain evidence="18">Labrador retriever</strain>
    </source>
</reference>
<dbReference type="PANTHER" id="PTHR44145">
    <property type="entry name" value="DNAJ HOMOLOG SUBFAMILY A MEMBER 3, MITOCHONDRIAL"/>
    <property type="match status" value="1"/>
</dbReference>
<evidence type="ECO:0000256" key="7">
    <source>
        <dbReference type="ARBA" id="ARBA00022833"/>
    </source>
</evidence>
<evidence type="ECO:0000256" key="14">
    <source>
        <dbReference type="SAM" id="MobiDB-lite"/>
    </source>
</evidence>
<keyword evidence="15" id="KW-0732">Signal</keyword>
<dbReference type="Gene3D" id="1.10.287.110">
    <property type="entry name" value="DnaJ domain"/>
    <property type="match status" value="2"/>
</dbReference>
<dbReference type="InterPro" id="IPR001305">
    <property type="entry name" value="HSP_DnaJ_Cys-rich_dom"/>
</dbReference>
<dbReference type="GO" id="GO:0005829">
    <property type="term" value="C:cytosol"/>
    <property type="evidence" value="ECO:0007669"/>
    <property type="project" value="UniProtKB-ARBA"/>
</dbReference>
<dbReference type="GO" id="GO:0005739">
    <property type="term" value="C:mitochondrion"/>
    <property type="evidence" value="ECO:0007669"/>
    <property type="project" value="UniProtKB-SubCell"/>
</dbReference>
<dbReference type="Proteomes" id="UP000805418">
    <property type="component" value="Chromosome 6"/>
</dbReference>
<dbReference type="SUPFAM" id="SSF46565">
    <property type="entry name" value="Chaperone J-domain"/>
    <property type="match status" value="1"/>
</dbReference>
<dbReference type="Gene3D" id="2.10.230.10">
    <property type="entry name" value="Heat shock protein DnaJ, cysteine-rich domain"/>
    <property type="match status" value="1"/>
</dbReference>
<evidence type="ECO:0000256" key="15">
    <source>
        <dbReference type="SAM" id="SignalP"/>
    </source>
</evidence>
<dbReference type="GeneTree" id="ENSGT00940000155280"/>
<name>A0A8I3MFW4_CANLF</name>
<evidence type="ECO:0000256" key="4">
    <source>
        <dbReference type="ARBA" id="ARBA00022723"/>
    </source>
</evidence>
<feature type="domain" description="CR-type" evidence="17">
    <location>
        <begin position="195"/>
        <end position="273"/>
    </location>
</feature>
<proteinExistence type="predicted"/>
<dbReference type="GO" id="GO:0051082">
    <property type="term" value="F:unfolded protein binding"/>
    <property type="evidence" value="ECO:0007669"/>
    <property type="project" value="InterPro"/>
</dbReference>
<evidence type="ECO:0000256" key="3">
    <source>
        <dbReference type="ARBA" id="ARBA00022481"/>
    </source>
</evidence>
<feature type="signal peptide" evidence="15">
    <location>
        <begin position="1"/>
        <end position="24"/>
    </location>
</feature>
<comment type="subcellular location">
    <subcellularLocation>
        <location evidence="2">Membrane</location>
    </subcellularLocation>
    <subcellularLocation>
        <location evidence="1">Mitochondrion</location>
    </subcellularLocation>
</comment>
<dbReference type="CDD" id="cd06257">
    <property type="entry name" value="DnaJ"/>
    <property type="match status" value="1"/>
</dbReference>
<keyword evidence="12" id="KW-0143">Chaperone</keyword>
<evidence type="ECO:0000256" key="6">
    <source>
        <dbReference type="ARBA" id="ARBA00022771"/>
    </source>
</evidence>
<evidence type="ECO:0000313" key="19">
    <source>
        <dbReference type="Proteomes" id="UP000805418"/>
    </source>
</evidence>
<evidence type="ECO:0000256" key="10">
    <source>
        <dbReference type="ARBA" id="ARBA00023128"/>
    </source>
</evidence>
<dbReference type="InterPro" id="IPR036410">
    <property type="entry name" value="HSP_DnaJ_Cys-rich_dom_sf"/>
</dbReference>
<dbReference type="InterPro" id="IPR051938">
    <property type="entry name" value="Apopto_cytoskel_mod"/>
</dbReference>
<feature type="chain" id="PRO_5035155672" evidence="15">
    <location>
        <begin position="25"/>
        <end position="452"/>
    </location>
</feature>
<evidence type="ECO:0000259" key="16">
    <source>
        <dbReference type="PROSITE" id="PS50076"/>
    </source>
</evidence>
<dbReference type="PANTHER" id="PTHR44145:SF3">
    <property type="entry name" value="DNAJ HOMOLOG SUBFAMILY A MEMBER 3, MITOCHONDRIAL"/>
    <property type="match status" value="1"/>
</dbReference>
<keyword evidence="9" id="KW-0007">Acetylation</keyword>
<dbReference type="SUPFAM" id="SSF49493">
    <property type="entry name" value="HSP40/DnaJ peptide-binding domain"/>
    <property type="match status" value="1"/>
</dbReference>
<keyword evidence="8" id="KW-0809">Transit peptide</keyword>
<gene>
    <name evidence="18" type="primary">DNAJA3</name>
</gene>
<dbReference type="OrthoDB" id="10256793at2759"/>
<evidence type="ECO:0000313" key="18">
    <source>
        <dbReference type="Ensembl" id="ENSCAFP00845001234.1"/>
    </source>
</evidence>
<dbReference type="GO" id="GO:0008270">
    <property type="term" value="F:zinc ion binding"/>
    <property type="evidence" value="ECO:0007669"/>
    <property type="project" value="UniProtKB-KW"/>
</dbReference>
<evidence type="ECO:0000256" key="2">
    <source>
        <dbReference type="ARBA" id="ARBA00004370"/>
    </source>
</evidence>
<keyword evidence="6 13" id="KW-0863">Zinc-finger</keyword>
<sequence>MAAWCSSRWLLVAVGIPRLPVAAGRGARPSRGGVVGASLSHKLNVSTSAPSLGGRGSGALLTLTPGVSFKGVKSYPFVCTASFHTSSPLAKEDYYQILGVPRNASQKEIKKAYYQVLSDEVKRKQYDAYGSAGFDPGAGSSGQSYWKGGPTVDPEELFRKIFGEFSSSSFGDFQSVFNQPQEYIMELTFNQAAKGVNKEFTVNITDTCERCDGKGNEPGTKMQNCHYCGGSGMETINTGPFVMRSTCRRCGGRGSIITSPCVVCRGAGQAKQKKKVMIPVPAGVEDGQTVRMPVGKREIFITFRVQKSPVFRRDGADIHSDLFISIAQAILGGTARAQGLYETINVTIPPGIQSDQKIRMSGKGIPRINSYGYGDHYIHIKIRVPKRLTSRQQSLILSYAEDETDVEGTVNGVTNTSTGGRTMDSSARGKARPEAGEDKEGFLSKLKKMFTS</sequence>
<keyword evidence="5" id="KW-0677">Repeat</keyword>
<reference evidence="18" key="3">
    <citation type="submission" date="2025-09" db="UniProtKB">
        <authorList>
            <consortium name="Ensembl"/>
        </authorList>
    </citation>
    <scope>IDENTIFICATION</scope>
    <source>
        <strain evidence="18">Boxer</strain>
    </source>
</reference>
<dbReference type="SUPFAM" id="SSF57938">
    <property type="entry name" value="DnaJ/Hsp40 cysteine-rich domain"/>
    <property type="match status" value="1"/>
</dbReference>
<dbReference type="PROSITE" id="PS51188">
    <property type="entry name" value="ZF_CR"/>
    <property type="match status" value="1"/>
</dbReference>
<dbReference type="GO" id="GO:0005102">
    <property type="term" value="F:signaling receptor binding"/>
    <property type="evidence" value="ECO:0007669"/>
    <property type="project" value="UniProtKB-ARBA"/>
</dbReference>
<keyword evidence="3" id="KW-0488">Methylation</keyword>
<evidence type="ECO:0000256" key="12">
    <source>
        <dbReference type="ARBA" id="ARBA00023186"/>
    </source>
</evidence>
<evidence type="ECO:0000256" key="8">
    <source>
        <dbReference type="ARBA" id="ARBA00022946"/>
    </source>
</evidence>
<reference evidence="18" key="2">
    <citation type="submission" date="2025-08" db="UniProtKB">
        <authorList>
            <consortium name="Ensembl"/>
        </authorList>
    </citation>
    <scope>IDENTIFICATION</scope>
    <source>
        <strain evidence="18">Boxer</strain>
    </source>
</reference>
<dbReference type="FunFam" id="2.60.260.20:FF:000005">
    <property type="entry name" value="Chaperone protein dnaJ 1, mitochondrial"/>
    <property type="match status" value="1"/>
</dbReference>
<dbReference type="GO" id="GO:0016020">
    <property type="term" value="C:membrane"/>
    <property type="evidence" value="ECO:0007669"/>
    <property type="project" value="UniProtKB-SubCell"/>
</dbReference>
<evidence type="ECO:0000256" key="13">
    <source>
        <dbReference type="PROSITE-ProRule" id="PRU00546"/>
    </source>
</evidence>
<dbReference type="InterPro" id="IPR008971">
    <property type="entry name" value="HSP40/DnaJ_pept-bd"/>
</dbReference>
<feature type="region of interest" description="Disordered" evidence="14">
    <location>
        <begin position="415"/>
        <end position="443"/>
    </location>
</feature>
<keyword evidence="10" id="KW-0496">Mitochondrion</keyword>
<evidence type="ECO:0000256" key="11">
    <source>
        <dbReference type="ARBA" id="ARBA00023136"/>
    </source>
</evidence>
<organism evidence="18 19">
    <name type="scientific">Canis lupus familiaris</name>
    <name type="common">Dog</name>
    <name type="synonym">Canis familiaris</name>
    <dbReference type="NCBI Taxonomy" id="9615"/>
    <lineage>
        <taxon>Eukaryota</taxon>
        <taxon>Metazoa</taxon>
        <taxon>Chordata</taxon>
        <taxon>Craniata</taxon>
        <taxon>Vertebrata</taxon>
        <taxon>Euteleostomi</taxon>
        <taxon>Mammalia</taxon>
        <taxon>Eutheria</taxon>
        <taxon>Laurasiatheria</taxon>
        <taxon>Carnivora</taxon>
        <taxon>Caniformia</taxon>
        <taxon>Canidae</taxon>
        <taxon>Canis</taxon>
    </lineage>
</organism>
<dbReference type="AlphaFoldDB" id="A0A8I3MFW4"/>
<evidence type="ECO:0000256" key="5">
    <source>
        <dbReference type="ARBA" id="ARBA00022737"/>
    </source>
</evidence>
<dbReference type="InterPro" id="IPR002939">
    <property type="entry name" value="DnaJ_C"/>
</dbReference>
<dbReference type="Ensembl" id="ENSCAFT00845001563.1">
    <property type="protein sequence ID" value="ENSCAFP00845001234.1"/>
    <property type="gene ID" value="ENSCAFG00845000869.1"/>
</dbReference>
<feature type="zinc finger region" description="CR-type" evidence="13">
    <location>
        <begin position="195"/>
        <end position="273"/>
    </location>
</feature>
<accession>A0A8I3MFW4</accession>
<dbReference type="GO" id="GO:0006457">
    <property type="term" value="P:protein folding"/>
    <property type="evidence" value="ECO:0007669"/>
    <property type="project" value="InterPro"/>
</dbReference>
<evidence type="ECO:0000256" key="9">
    <source>
        <dbReference type="ARBA" id="ARBA00022990"/>
    </source>
</evidence>
<dbReference type="GO" id="GO:0031072">
    <property type="term" value="F:heat shock protein binding"/>
    <property type="evidence" value="ECO:0007669"/>
    <property type="project" value="InterPro"/>
</dbReference>
<evidence type="ECO:0000256" key="1">
    <source>
        <dbReference type="ARBA" id="ARBA00004173"/>
    </source>
</evidence>
<feature type="domain" description="J" evidence="16">
    <location>
        <begin position="93"/>
        <end position="193"/>
    </location>
</feature>
<keyword evidence="19" id="KW-1185">Reference proteome</keyword>
<protein>
    <submittedName>
        <fullName evidence="18">DnaJ heat shock protein family (Hsp40) member A3</fullName>
    </submittedName>
</protein>
<feature type="compositionally biased region" description="Basic and acidic residues" evidence="14">
    <location>
        <begin position="431"/>
        <end position="442"/>
    </location>
</feature>
<dbReference type="PROSITE" id="PS50076">
    <property type="entry name" value="DNAJ_2"/>
    <property type="match status" value="1"/>
</dbReference>
<dbReference type="FunFam" id="2.10.230.10:FF:000003">
    <property type="entry name" value="dnaJ homolog subfamily A member 3, mitochondrial"/>
    <property type="match status" value="1"/>
</dbReference>
<keyword evidence="11" id="KW-0472">Membrane</keyword>
<evidence type="ECO:0000259" key="17">
    <source>
        <dbReference type="PROSITE" id="PS51188"/>
    </source>
</evidence>
<dbReference type="Pfam" id="PF01556">
    <property type="entry name" value="DnaJ_C"/>
    <property type="match status" value="1"/>
</dbReference>
<keyword evidence="4 13" id="KW-0479">Metal-binding</keyword>
<dbReference type="InterPro" id="IPR036869">
    <property type="entry name" value="J_dom_sf"/>
</dbReference>
<dbReference type="Pfam" id="PF00684">
    <property type="entry name" value="DnaJ_CXXCXGXG"/>
    <property type="match status" value="1"/>
</dbReference>
<dbReference type="CDD" id="cd10747">
    <property type="entry name" value="DnaJ_C"/>
    <property type="match status" value="1"/>
</dbReference>
<dbReference type="InterPro" id="IPR001623">
    <property type="entry name" value="DnaJ_domain"/>
</dbReference>
<keyword evidence="7 13" id="KW-0862">Zinc</keyword>
<dbReference type="Gene3D" id="2.60.260.20">
    <property type="entry name" value="Urease metallochaperone UreE, N-terminal domain"/>
    <property type="match status" value="2"/>
</dbReference>